<dbReference type="PANTHER" id="PTHR21525">
    <property type="entry name" value="MOTILE SPERM PROTEIN"/>
    <property type="match status" value="1"/>
</dbReference>
<sequence>MAEIDPDRLMKMSAKTVDACDAITQIGIDAQSTIDDVADLLGGGPSVRSRAESIAGDLVEEAGRAQGKAIDFVVNQKPIEDLEQMKMFEYWLPNYRNLADPYSNETGAFTIGIPQALLERYGRGYYVAAPGTQVPLTSNVRSTLPSAGSYRGTPLVQRPSGLLLPQSVADDMALRNVATPPSNFGDDAQRRGRLRNTPIRPPGWAKWGSRGLVGVGTGLAFYSNFTSQWEQDARYHPDMTTGDHIARSTGAGTVTAGASLAGGWAGAKGGAIAGAAIGSFFPGPGTAIGGVVGGIIGGVAGAWGGAQIGSAVKEFGADAGEFVKDVGEGIGDAVSGAWNSVF</sequence>
<gene>
    <name evidence="2" type="ORF">CLV30_10989</name>
</gene>
<dbReference type="OrthoDB" id="4859752at2"/>
<dbReference type="AlphaFoldDB" id="A0A2P8DZY8"/>
<dbReference type="PANTHER" id="PTHR21525:SF9">
    <property type="entry name" value="CHANNEL_COLICIN DOMAIN-CONTAINING PROTEIN"/>
    <property type="match status" value="1"/>
</dbReference>
<evidence type="ECO:0000313" key="2">
    <source>
        <dbReference type="EMBL" id="PSL02782.1"/>
    </source>
</evidence>
<comment type="caution">
    <text evidence="2">The sequence shown here is derived from an EMBL/GenBank/DDBJ whole genome shotgun (WGS) entry which is preliminary data.</text>
</comment>
<reference evidence="2 3" key="1">
    <citation type="submission" date="2018-03" db="EMBL/GenBank/DDBJ databases">
        <title>Genomic Encyclopedia of Archaeal and Bacterial Type Strains, Phase II (KMG-II): from individual species to whole genera.</title>
        <authorList>
            <person name="Goeker M."/>
        </authorList>
    </citation>
    <scope>NUCLEOTIDE SEQUENCE [LARGE SCALE GENOMIC DNA]</scope>
    <source>
        <strain evidence="2 3">DSM 45211</strain>
    </source>
</reference>
<proteinExistence type="predicted"/>
<keyword evidence="3" id="KW-1185">Reference proteome</keyword>
<evidence type="ECO:0000256" key="1">
    <source>
        <dbReference type="SAM" id="MobiDB-lite"/>
    </source>
</evidence>
<name>A0A2P8DZY8_9ACTN</name>
<organism evidence="2 3">
    <name type="scientific">Haloactinopolyspora alba</name>
    <dbReference type="NCBI Taxonomy" id="648780"/>
    <lineage>
        <taxon>Bacteria</taxon>
        <taxon>Bacillati</taxon>
        <taxon>Actinomycetota</taxon>
        <taxon>Actinomycetes</taxon>
        <taxon>Jiangellales</taxon>
        <taxon>Jiangellaceae</taxon>
        <taxon>Haloactinopolyspora</taxon>
    </lineage>
</organism>
<feature type="region of interest" description="Disordered" evidence="1">
    <location>
        <begin position="178"/>
        <end position="201"/>
    </location>
</feature>
<accession>A0A2P8DZY8</accession>
<dbReference type="RefSeq" id="WP_106537785.1">
    <property type="nucleotide sequence ID" value="NZ_PYGE01000009.1"/>
</dbReference>
<dbReference type="EMBL" id="PYGE01000009">
    <property type="protein sequence ID" value="PSL02782.1"/>
    <property type="molecule type" value="Genomic_DNA"/>
</dbReference>
<protein>
    <submittedName>
        <fullName evidence="2">Uncharacterized protein</fullName>
    </submittedName>
</protein>
<evidence type="ECO:0000313" key="3">
    <source>
        <dbReference type="Proteomes" id="UP000243528"/>
    </source>
</evidence>
<dbReference type="Proteomes" id="UP000243528">
    <property type="component" value="Unassembled WGS sequence"/>
</dbReference>